<name>A0A9X2L475_9BACT</name>
<feature type="active site" description="Proton donor" evidence="5">
    <location>
        <position position="138"/>
    </location>
</feature>
<dbReference type="CDD" id="cd16343">
    <property type="entry name" value="LMWPTP"/>
    <property type="match status" value="1"/>
</dbReference>
<evidence type="ECO:0000313" key="7">
    <source>
        <dbReference type="EMBL" id="MCP9291468.1"/>
    </source>
</evidence>
<dbReference type="Pfam" id="PF01451">
    <property type="entry name" value="LMWPc"/>
    <property type="match status" value="1"/>
</dbReference>
<keyword evidence="4" id="KW-0904">Protein phosphatase</keyword>
<organism evidence="7 8">
    <name type="scientific">Gracilimonas sediminicola</name>
    <dbReference type="NCBI Taxonomy" id="2952158"/>
    <lineage>
        <taxon>Bacteria</taxon>
        <taxon>Pseudomonadati</taxon>
        <taxon>Balneolota</taxon>
        <taxon>Balneolia</taxon>
        <taxon>Balneolales</taxon>
        <taxon>Balneolaceae</taxon>
        <taxon>Gracilimonas</taxon>
    </lineage>
</organism>
<evidence type="ECO:0000259" key="6">
    <source>
        <dbReference type="SMART" id="SM00226"/>
    </source>
</evidence>
<dbReference type="InterPro" id="IPR023485">
    <property type="entry name" value="Ptyr_pPase"/>
</dbReference>
<feature type="domain" description="Phosphotyrosine protein phosphatase I" evidence="6">
    <location>
        <begin position="15"/>
        <end position="164"/>
    </location>
</feature>
<feature type="active site" evidence="5">
    <location>
        <position position="27"/>
    </location>
</feature>
<comment type="caution">
    <text evidence="7">The sequence shown here is derived from an EMBL/GenBank/DDBJ whole genome shotgun (WGS) entry which is preliminary data.</text>
</comment>
<dbReference type="GO" id="GO:0004725">
    <property type="term" value="F:protein tyrosine phosphatase activity"/>
    <property type="evidence" value="ECO:0007669"/>
    <property type="project" value="UniProtKB-EC"/>
</dbReference>
<dbReference type="SMART" id="SM00226">
    <property type="entry name" value="LMWPc"/>
    <property type="match status" value="1"/>
</dbReference>
<keyword evidence="3" id="KW-0378">Hydrolase</keyword>
<proteinExistence type="inferred from homology"/>
<evidence type="ECO:0000256" key="3">
    <source>
        <dbReference type="ARBA" id="ARBA00022801"/>
    </source>
</evidence>
<sequence length="171" mass="19463">MTETYHRTISKENPYKLVFVCLGNICRSPTAEGVFIHKVREAGLENYFYIDSAGTAAYHVGESANSKSQATANKHGIHLPSKARKFEYADLEEFDLILAMDSENFKNIKTLDRKNRFSDKIKMMREFDPNPGDGEVPDPYYGGLEGFENVFQVLNRSCEALLEELEPLIEK</sequence>
<dbReference type="PANTHER" id="PTHR11717:SF7">
    <property type="entry name" value="LOW MOLECULAR WEIGHT PHOSPHOTYROSINE PROTEIN PHOSPHATASE"/>
    <property type="match status" value="1"/>
</dbReference>
<keyword evidence="8" id="KW-1185">Reference proteome</keyword>
<accession>A0A9X2L475</accession>
<evidence type="ECO:0000256" key="4">
    <source>
        <dbReference type="ARBA" id="ARBA00022912"/>
    </source>
</evidence>
<dbReference type="InterPro" id="IPR036196">
    <property type="entry name" value="Ptyr_pPase_sf"/>
</dbReference>
<feature type="active site" description="Nucleophile" evidence="5">
    <location>
        <position position="21"/>
    </location>
</feature>
<evidence type="ECO:0000256" key="5">
    <source>
        <dbReference type="PIRSR" id="PIRSR617867-1"/>
    </source>
</evidence>
<protein>
    <recommendedName>
        <fullName evidence="2">protein-tyrosine-phosphatase</fullName>
        <ecNumber evidence="2">3.1.3.48</ecNumber>
    </recommendedName>
</protein>
<evidence type="ECO:0000256" key="1">
    <source>
        <dbReference type="ARBA" id="ARBA00011063"/>
    </source>
</evidence>
<dbReference type="EMBL" id="JANDBC010000001">
    <property type="protein sequence ID" value="MCP9291468.1"/>
    <property type="molecule type" value="Genomic_DNA"/>
</dbReference>
<dbReference type="AlphaFoldDB" id="A0A9X2L475"/>
<dbReference type="EC" id="3.1.3.48" evidence="2"/>
<gene>
    <name evidence="7" type="ORF">NM125_07720</name>
</gene>
<evidence type="ECO:0000256" key="2">
    <source>
        <dbReference type="ARBA" id="ARBA00013064"/>
    </source>
</evidence>
<dbReference type="PRINTS" id="PR00719">
    <property type="entry name" value="LMWPTPASE"/>
</dbReference>
<dbReference type="Proteomes" id="UP001139125">
    <property type="component" value="Unassembled WGS sequence"/>
</dbReference>
<dbReference type="InterPro" id="IPR050438">
    <property type="entry name" value="LMW_PTPase"/>
</dbReference>
<dbReference type="RefSeq" id="WP_255134334.1">
    <property type="nucleotide sequence ID" value="NZ_JANDBC010000001.1"/>
</dbReference>
<dbReference type="SUPFAM" id="SSF52788">
    <property type="entry name" value="Phosphotyrosine protein phosphatases I"/>
    <property type="match status" value="1"/>
</dbReference>
<dbReference type="Gene3D" id="3.40.50.2300">
    <property type="match status" value="1"/>
</dbReference>
<dbReference type="PANTHER" id="PTHR11717">
    <property type="entry name" value="LOW MOLECULAR WEIGHT PROTEIN TYROSINE PHOSPHATASE"/>
    <property type="match status" value="1"/>
</dbReference>
<dbReference type="InterPro" id="IPR017867">
    <property type="entry name" value="Tyr_phospatase_low_mol_wt"/>
</dbReference>
<reference evidence="7" key="1">
    <citation type="submission" date="2022-06" db="EMBL/GenBank/DDBJ databases">
        <title>Gracilimonas sp. CAU 1638 isolated from sea sediment.</title>
        <authorList>
            <person name="Kim W."/>
        </authorList>
    </citation>
    <scope>NUCLEOTIDE SEQUENCE</scope>
    <source>
        <strain evidence="7">CAU 1638</strain>
    </source>
</reference>
<evidence type="ECO:0000313" key="8">
    <source>
        <dbReference type="Proteomes" id="UP001139125"/>
    </source>
</evidence>
<dbReference type="FunFam" id="3.40.50.2300:FF:000113">
    <property type="entry name" value="Low molecular weight protein-tyrosine-phosphatase"/>
    <property type="match status" value="1"/>
</dbReference>
<comment type="similarity">
    <text evidence="1">Belongs to the low molecular weight phosphotyrosine protein phosphatase family.</text>
</comment>